<protein>
    <recommendedName>
        <fullName evidence="8">Suppressor of forked domain-containing protein</fullName>
    </recommendedName>
</protein>
<evidence type="ECO:0000259" key="8">
    <source>
        <dbReference type="Pfam" id="PF05843"/>
    </source>
</evidence>
<dbReference type="Pfam" id="PF05843">
    <property type="entry name" value="Suf"/>
    <property type="match status" value="1"/>
</dbReference>
<dbReference type="InterPro" id="IPR045075">
    <property type="entry name" value="Syf1-like"/>
</dbReference>
<dbReference type="Pfam" id="PF23241">
    <property type="entry name" value="HAT_PRP39_C"/>
    <property type="match status" value="1"/>
</dbReference>
<comment type="subcellular location">
    <subcellularLocation>
        <location evidence="1">Nucleus</location>
    </subcellularLocation>
</comment>
<dbReference type="Pfam" id="PF23240">
    <property type="entry name" value="HAT_PRP39_N"/>
    <property type="match status" value="1"/>
</dbReference>
<dbReference type="InterPro" id="IPR011990">
    <property type="entry name" value="TPR-like_helical_dom_sf"/>
</dbReference>
<dbReference type="PANTHER" id="PTHR11246:SF3">
    <property type="entry name" value="CROOKED NECK-LIKE PROTEIN 1"/>
    <property type="match status" value="1"/>
</dbReference>
<evidence type="ECO:0000256" key="5">
    <source>
        <dbReference type="ARBA" id="ARBA00023187"/>
    </source>
</evidence>
<evidence type="ECO:0000256" key="3">
    <source>
        <dbReference type="ARBA" id="ARBA00022664"/>
    </source>
</evidence>
<evidence type="ECO:0000313" key="10">
    <source>
        <dbReference type="Proteomes" id="UP000187209"/>
    </source>
</evidence>
<dbReference type="GO" id="GO:0071007">
    <property type="term" value="C:U2-type catalytic step 2 spliceosome"/>
    <property type="evidence" value="ECO:0007669"/>
    <property type="project" value="TreeGrafter"/>
</dbReference>
<keyword evidence="7" id="KW-0175">Coiled coil</keyword>
<keyword evidence="10" id="KW-1185">Reference proteome</keyword>
<keyword evidence="3" id="KW-0507">mRNA processing</keyword>
<feature type="domain" description="Suppressor of forked" evidence="8">
    <location>
        <begin position="60"/>
        <end position="320"/>
    </location>
</feature>
<evidence type="ECO:0000256" key="6">
    <source>
        <dbReference type="ARBA" id="ARBA00023242"/>
    </source>
</evidence>
<dbReference type="GO" id="GO:0000974">
    <property type="term" value="C:Prp19 complex"/>
    <property type="evidence" value="ECO:0007669"/>
    <property type="project" value="TreeGrafter"/>
</dbReference>
<evidence type="ECO:0000256" key="2">
    <source>
        <dbReference type="ARBA" id="ARBA00008644"/>
    </source>
</evidence>
<keyword evidence="4" id="KW-0677">Repeat</keyword>
<organism evidence="9 10">
    <name type="scientific">Stentor coeruleus</name>
    <dbReference type="NCBI Taxonomy" id="5963"/>
    <lineage>
        <taxon>Eukaryota</taxon>
        <taxon>Sar</taxon>
        <taxon>Alveolata</taxon>
        <taxon>Ciliophora</taxon>
        <taxon>Postciliodesmatophora</taxon>
        <taxon>Heterotrichea</taxon>
        <taxon>Heterotrichida</taxon>
        <taxon>Stentoridae</taxon>
        <taxon>Stentor</taxon>
    </lineage>
</organism>
<dbReference type="Proteomes" id="UP000187209">
    <property type="component" value="Unassembled WGS sequence"/>
</dbReference>
<dbReference type="FunFam" id="1.25.40.10:FF:000075">
    <property type="entry name" value="Crooked neck pre-mRNA-splicing factor 1"/>
    <property type="match status" value="1"/>
</dbReference>
<evidence type="ECO:0000256" key="7">
    <source>
        <dbReference type="SAM" id="Coils"/>
    </source>
</evidence>
<accession>A0A1R2CZF3</accession>
<dbReference type="PANTHER" id="PTHR11246">
    <property type="entry name" value="PRE-MRNA SPLICING FACTOR"/>
    <property type="match status" value="1"/>
</dbReference>
<dbReference type="InterPro" id="IPR008847">
    <property type="entry name" value="Suf"/>
</dbReference>
<evidence type="ECO:0000256" key="4">
    <source>
        <dbReference type="ARBA" id="ARBA00022737"/>
    </source>
</evidence>
<dbReference type="GO" id="GO:0071014">
    <property type="term" value="C:post-mRNA release spliceosomal complex"/>
    <property type="evidence" value="ECO:0007669"/>
    <property type="project" value="TreeGrafter"/>
</dbReference>
<dbReference type="EMBL" id="MPUH01000027">
    <property type="protein sequence ID" value="OMJ94375.1"/>
    <property type="molecule type" value="Genomic_DNA"/>
</dbReference>
<dbReference type="SMART" id="SM00386">
    <property type="entry name" value="HAT"/>
    <property type="match status" value="14"/>
</dbReference>
<dbReference type="InterPro" id="IPR059164">
    <property type="entry name" value="HAT_PRP39_C"/>
</dbReference>
<gene>
    <name evidence="9" type="ORF">SteCoe_2418</name>
</gene>
<dbReference type="GO" id="GO:0071011">
    <property type="term" value="C:precatalytic spliceosome"/>
    <property type="evidence" value="ECO:0007669"/>
    <property type="project" value="TreeGrafter"/>
</dbReference>
<dbReference type="InterPro" id="IPR003107">
    <property type="entry name" value="HAT"/>
</dbReference>
<dbReference type="GO" id="GO:0000245">
    <property type="term" value="P:spliceosomal complex assembly"/>
    <property type="evidence" value="ECO:0007669"/>
    <property type="project" value="TreeGrafter"/>
</dbReference>
<sequence length="670" mass="80130">MNSVGRPDYSLPLSQGAVRLPRVSNKRPADLQISAEQLIREALANQIDDVRPPRVQINDKEELEDYMHRKRAEYENVIRKQRYHINSWIKYATFEEELKNLQRARSIYERAIVVDYKNTTLWLKYAEMEMRNKFINSARNIWERAITLLPRVDQLWYKYAYMEEMLSNYNGAREIFERWLKIIPGTNAWVLYAKFEERLGNNDAAREIMYRTIQVHPEVGTFVKVAKYEEKRKNRQAARKVFEKAVEELGMYSCDEDFFIAFCEFEIKCHEYERARVIFKQALEKFSKTQAPRLYQYYVSFEKQFGSKGNIEIVVVNKRRALYEMILAEDPMKYDTWFDYINLEEAEGISERIRDVYERAIANIPMSSEKKYWRRYMYFWLNYAIFEENLGNEDNTRKVYEKALEIIPHNKFSFSKIWINYALFEIRTLNLDKARKILGIGIAKSASEKLFQSYIDLEMQLGNIDRCRKLYDKWISTNPQSCIAWLGFAELEKSLQEHKRCESIFELAIKNPSIDKPELIWKTYIDTMLELENPSKVRELYTRLLEKTKHLKVWISYAKFEVSINCIDKAREIMRKAEIFFKNSQNKEDRALLLDAWLDIETEIGDDEGVKNIKDKLPKKVKKKRKLENIDEETGFEEYLDYIFPDEEKEGKSLKILEIAHKWKNQQLGQ</sequence>
<keyword evidence="6" id="KW-0539">Nucleus</keyword>
<comment type="similarity">
    <text evidence="2">Belongs to the crooked-neck family.</text>
</comment>
<keyword evidence="5" id="KW-0508">mRNA splicing</keyword>
<evidence type="ECO:0000313" key="9">
    <source>
        <dbReference type="EMBL" id="OMJ94375.1"/>
    </source>
</evidence>
<name>A0A1R2CZF3_9CILI</name>
<comment type="caution">
    <text evidence="9">The sequence shown here is derived from an EMBL/GenBank/DDBJ whole genome shotgun (WGS) entry which is preliminary data.</text>
</comment>
<dbReference type="OrthoDB" id="541719at2759"/>
<dbReference type="SUPFAM" id="SSF48452">
    <property type="entry name" value="TPR-like"/>
    <property type="match status" value="3"/>
</dbReference>
<feature type="coiled-coil region" evidence="7">
    <location>
        <begin position="60"/>
        <end position="111"/>
    </location>
</feature>
<dbReference type="Gene3D" id="1.25.40.10">
    <property type="entry name" value="Tetratricopeptide repeat domain"/>
    <property type="match status" value="4"/>
</dbReference>
<evidence type="ECO:0000256" key="1">
    <source>
        <dbReference type="ARBA" id="ARBA00004123"/>
    </source>
</evidence>
<reference evidence="9 10" key="1">
    <citation type="submission" date="2016-11" db="EMBL/GenBank/DDBJ databases">
        <title>The macronuclear genome of Stentor coeruleus: a giant cell with tiny introns.</title>
        <authorList>
            <person name="Slabodnick M."/>
            <person name="Ruby J.G."/>
            <person name="Reiff S.B."/>
            <person name="Swart E.C."/>
            <person name="Gosai S."/>
            <person name="Prabakaran S."/>
            <person name="Witkowska E."/>
            <person name="Larue G.E."/>
            <person name="Fisher S."/>
            <person name="Freeman R.M."/>
            <person name="Gunawardena J."/>
            <person name="Chu W."/>
            <person name="Stover N.A."/>
            <person name="Gregory B.D."/>
            <person name="Nowacki M."/>
            <person name="Derisi J."/>
            <person name="Roy S.W."/>
            <person name="Marshall W.F."/>
            <person name="Sood P."/>
        </authorList>
    </citation>
    <scope>NUCLEOTIDE SEQUENCE [LARGE SCALE GENOMIC DNA]</scope>
    <source>
        <strain evidence="9">WM001</strain>
    </source>
</reference>
<dbReference type="AlphaFoldDB" id="A0A1R2CZF3"/>
<proteinExistence type="inferred from homology"/>